<dbReference type="EC" id="1.3.99.16" evidence="2"/>
<dbReference type="SUPFAM" id="SSF56003">
    <property type="entry name" value="Molybdenum cofactor-binding domain"/>
    <property type="match status" value="1"/>
</dbReference>
<accession>A0A095B7W9</accession>
<dbReference type="PANTHER" id="PTHR47495">
    <property type="entry name" value="ALDEHYDE DEHYDROGENASE"/>
    <property type="match status" value="1"/>
</dbReference>
<reference evidence="2 3" key="1">
    <citation type="submission" date="2014-06" db="EMBL/GenBank/DDBJ databases">
        <title>Functional and comparative genomic analyses of the Drosophila gut microbiota identify candidate symbiosis factors.</title>
        <authorList>
            <person name="Newell P.D."/>
            <person name="Chaston J.M."/>
            <person name="Douglas A.E."/>
        </authorList>
    </citation>
    <scope>NUCLEOTIDE SEQUENCE [LARGE SCALE GENOMIC DNA]</scope>
    <source>
        <strain evidence="2 3">DmCS_006</strain>
    </source>
</reference>
<sequence>MPSLFVSKTDNALNPILRRHFLGGGIALAFAGLPAARSKVAFAQTSLNVRPPSDITLGGVVRIGSDNKMSLIVPNIEMGQGIYTTEAIIIAEELEVDPKDITVLPAFPQDVDVPPFLYPLKRRVPVFYGLGLVG</sequence>
<organism evidence="2 3">
    <name type="scientific">Acetobacter tropicalis</name>
    <dbReference type="NCBI Taxonomy" id="104102"/>
    <lineage>
        <taxon>Bacteria</taxon>
        <taxon>Pseudomonadati</taxon>
        <taxon>Pseudomonadota</taxon>
        <taxon>Alphaproteobacteria</taxon>
        <taxon>Acetobacterales</taxon>
        <taxon>Acetobacteraceae</taxon>
        <taxon>Acetobacter</taxon>
    </lineage>
</organism>
<evidence type="ECO:0000313" key="3">
    <source>
        <dbReference type="Proteomes" id="UP000029448"/>
    </source>
</evidence>
<dbReference type="GeneID" id="89479161"/>
<comment type="caution">
    <text evidence="2">The sequence shown here is derived from an EMBL/GenBank/DDBJ whole genome shotgun (WGS) entry which is preliminary data.</text>
</comment>
<dbReference type="RefSeq" id="WP_035378583.1">
    <property type="nucleotide sequence ID" value="NZ_JACAOJ010000046.1"/>
</dbReference>
<dbReference type="PATRIC" id="fig|104102.7.peg.965"/>
<dbReference type="Pfam" id="PF20256">
    <property type="entry name" value="MoCoBD_2"/>
    <property type="match status" value="1"/>
</dbReference>
<keyword evidence="2" id="KW-0560">Oxidoreductase</keyword>
<evidence type="ECO:0000313" key="2">
    <source>
        <dbReference type="EMBL" id="KGB24893.1"/>
    </source>
</evidence>
<proteinExistence type="predicted"/>
<dbReference type="Proteomes" id="UP000029448">
    <property type="component" value="Unassembled WGS sequence"/>
</dbReference>
<protein>
    <submittedName>
        <fullName evidence="2">Isoquinoline 1-oxidoreductase beta subunit</fullName>
        <ecNumber evidence="2">1.3.99.16</ecNumber>
    </submittedName>
</protein>
<dbReference type="InterPro" id="IPR046867">
    <property type="entry name" value="AldOxase/xan_DH_MoCoBD2"/>
</dbReference>
<dbReference type="PANTHER" id="PTHR47495:SF2">
    <property type="entry name" value="ALDEHYDE DEHYDROGENASE"/>
    <property type="match status" value="1"/>
</dbReference>
<dbReference type="AlphaFoldDB" id="A0A095B7W9"/>
<gene>
    <name evidence="2" type="ORF">AtDm6_0972</name>
</gene>
<dbReference type="GO" id="GO:0047121">
    <property type="term" value="F:isoquinoline 1-oxidoreductase activity"/>
    <property type="evidence" value="ECO:0007669"/>
    <property type="project" value="UniProtKB-EC"/>
</dbReference>
<evidence type="ECO:0000259" key="1">
    <source>
        <dbReference type="Pfam" id="PF20256"/>
    </source>
</evidence>
<dbReference type="EMBL" id="JOKM01000025">
    <property type="protein sequence ID" value="KGB24893.1"/>
    <property type="molecule type" value="Genomic_DNA"/>
</dbReference>
<feature type="domain" description="Aldehyde oxidase/xanthine dehydrogenase second molybdopterin binding" evidence="1">
    <location>
        <begin position="49"/>
        <end position="104"/>
    </location>
</feature>
<dbReference type="STRING" id="104102.AtDm6_0972"/>
<keyword evidence="3" id="KW-1185">Reference proteome</keyword>
<dbReference type="InterPro" id="IPR037165">
    <property type="entry name" value="AldOxase/xan_DH_Mopterin-bd_sf"/>
</dbReference>
<dbReference type="Gene3D" id="3.30.365.10">
    <property type="entry name" value="Aldehyde oxidase/xanthine dehydrogenase, molybdopterin binding domain"/>
    <property type="match status" value="1"/>
</dbReference>
<dbReference type="InterPro" id="IPR052516">
    <property type="entry name" value="N-heterocyclic_Hydroxylase"/>
</dbReference>
<name>A0A095B7W9_9PROT</name>